<organism evidence="8 9">
    <name type="scientific">Photobacterium pectinilyticum</name>
    <dbReference type="NCBI Taxonomy" id="2906793"/>
    <lineage>
        <taxon>Bacteria</taxon>
        <taxon>Pseudomonadati</taxon>
        <taxon>Pseudomonadota</taxon>
        <taxon>Gammaproteobacteria</taxon>
        <taxon>Vibrionales</taxon>
        <taxon>Vibrionaceae</taxon>
        <taxon>Photobacterium</taxon>
    </lineage>
</organism>
<name>A0ABT1MVJ6_9GAMM</name>
<feature type="binding site" evidence="5">
    <location>
        <position position="416"/>
    </location>
    <ligand>
        <name>substrate</name>
    </ligand>
</feature>
<dbReference type="InterPro" id="IPR022695">
    <property type="entry name" value="Histidinol_DH_monofunct"/>
</dbReference>
<dbReference type="RefSeq" id="WP_255040114.1">
    <property type="nucleotide sequence ID" value="NZ_JANEYT010000001.1"/>
</dbReference>
<feature type="binding site" evidence="5">
    <location>
        <position position="416"/>
    </location>
    <ligand>
        <name>Zn(2+)</name>
        <dbReference type="ChEBI" id="CHEBI:29105"/>
    </ligand>
</feature>
<keyword evidence="2 5" id="KW-0479">Metal-binding</keyword>
<feature type="binding site" evidence="5">
    <location>
        <position position="411"/>
    </location>
    <ligand>
        <name>substrate</name>
    </ligand>
</feature>
<dbReference type="InterPro" id="IPR012131">
    <property type="entry name" value="Hstdl_DH"/>
</dbReference>
<dbReference type="Gene3D" id="3.40.50.1980">
    <property type="entry name" value="Nitrogenase molybdenum iron protein domain"/>
    <property type="match status" value="2"/>
</dbReference>
<dbReference type="EMBL" id="JANEYT010000001">
    <property type="protein sequence ID" value="MCQ1056527.1"/>
    <property type="molecule type" value="Genomic_DNA"/>
</dbReference>
<keyword evidence="5" id="KW-0028">Amino-acid biosynthesis</keyword>
<dbReference type="Gene3D" id="1.20.5.1300">
    <property type="match status" value="1"/>
</dbReference>
<feature type="binding site" evidence="5">
    <location>
        <position position="259"/>
    </location>
    <ligand>
        <name>Zn(2+)</name>
        <dbReference type="ChEBI" id="CHEBI:29105"/>
    </ligand>
</feature>
<feature type="binding site" evidence="5">
    <location>
        <position position="185"/>
    </location>
    <ligand>
        <name>NAD(+)</name>
        <dbReference type="ChEBI" id="CHEBI:57540"/>
    </ligand>
</feature>
<evidence type="ECO:0000256" key="3">
    <source>
        <dbReference type="ARBA" id="ARBA00022833"/>
    </source>
</evidence>
<dbReference type="Proteomes" id="UP001524460">
    <property type="component" value="Unassembled WGS sequence"/>
</dbReference>
<gene>
    <name evidence="5 8" type="primary">hisD</name>
    <name evidence="8" type="ORF">NHN17_00415</name>
</gene>
<dbReference type="NCBIfam" id="TIGR00069">
    <property type="entry name" value="hisD"/>
    <property type="match status" value="1"/>
</dbReference>
<feature type="active site" description="Proton acceptor" evidence="5">
    <location>
        <position position="323"/>
    </location>
</feature>
<dbReference type="EC" id="1.1.1.23" evidence="5"/>
<evidence type="ECO:0000256" key="1">
    <source>
        <dbReference type="ARBA" id="ARBA00010178"/>
    </source>
</evidence>
<dbReference type="PANTHER" id="PTHR21256:SF2">
    <property type="entry name" value="HISTIDINE BIOSYNTHESIS TRIFUNCTIONAL PROTEIN"/>
    <property type="match status" value="1"/>
</dbReference>
<feature type="active site" description="Proton acceptor" evidence="5">
    <location>
        <position position="324"/>
    </location>
</feature>
<feature type="binding site" evidence="5">
    <location>
        <position position="357"/>
    </location>
    <ligand>
        <name>Zn(2+)</name>
        <dbReference type="ChEBI" id="CHEBI:29105"/>
    </ligand>
</feature>
<feature type="binding site" evidence="5">
    <location>
        <position position="256"/>
    </location>
    <ligand>
        <name>substrate</name>
    </ligand>
</feature>
<accession>A0ABT1MVJ6</accession>
<feature type="binding site" evidence="5">
    <location>
        <position position="324"/>
    </location>
    <ligand>
        <name>substrate</name>
    </ligand>
</feature>
<evidence type="ECO:0000313" key="8">
    <source>
        <dbReference type="EMBL" id="MCQ1056527.1"/>
    </source>
</evidence>
<dbReference type="GO" id="GO:0004399">
    <property type="term" value="F:histidinol dehydrogenase activity"/>
    <property type="evidence" value="ECO:0007669"/>
    <property type="project" value="UniProtKB-EC"/>
</dbReference>
<keyword evidence="4 5" id="KW-0560">Oxidoreductase</keyword>
<dbReference type="Pfam" id="PF00815">
    <property type="entry name" value="Histidinol_dh"/>
    <property type="match status" value="1"/>
</dbReference>
<dbReference type="PRINTS" id="PR00083">
    <property type="entry name" value="HOLDHDRGNASE"/>
</dbReference>
<evidence type="ECO:0000313" key="9">
    <source>
        <dbReference type="Proteomes" id="UP001524460"/>
    </source>
</evidence>
<feature type="binding site" evidence="5">
    <location>
        <position position="127"/>
    </location>
    <ligand>
        <name>NAD(+)</name>
        <dbReference type="ChEBI" id="CHEBI:57540"/>
    </ligand>
</feature>
<comment type="pathway">
    <text evidence="5">Amino-acid biosynthesis; L-histidine biosynthesis; L-histidine from 5-phospho-alpha-D-ribose 1-diphosphate: step 9/9.</text>
</comment>
<dbReference type="PANTHER" id="PTHR21256">
    <property type="entry name" value="HISTIDINOL DEHYDROGENASE HDH"/>
    <property type="match status" value="1"/>
</dbReference>
<sequence>MKTVVWQSLSKNQQENLLERPAITEGANITAIVANVIADIRNRGDQALLELTEKFDGVKPDSIKVGEDEVSAACARLSDDMKQALQQAYKNIATFHKAQKQPTLRVETQPGVVCEQVTRPINSVGLYIPGGSAPLPSTVLMLGVPAQIAGCREVVLCSPPPIADEILYVAKLCGITNIYNAGGSQAVAAMAYGTETVTKVDKIFGPGNAFVTEAKRQVSNDFRGAAIDMPAGPSEVLVIADSSADPDFIAADLLSQAEHGPDSQVVLLTPDPSIADRTADAIQQQLKALPRADIARQALGSSILIVAESLTQCVSISNHYGPEHLIVQTRNPRDLVSQLDNAGSIFLGNWSPESVGDYASGTNHVLPTYGYTRTYSSLGLADFSKRMTVQELSADGLRELAPTVVAIAEAEGLDAHKRAVTIRMEKLIGTNDVNNEA</sequence>
<feature type="binding site" evidence="5">
    <location>
        <position position="256"/>
    </location>
    <ligand>
        <name>Zn(2+)</name>
        <dbReference type="ChEBI" id="CHEBI:29105"/>
    </ligand>
</feature>
<comment type="cofactor">
    <cofactor evidence="5">
        <name>Zn(2+)</name>
        <dbReference type="ChEBI" id="CHEBI:29105"/>
    </cofactor>
    <text evidence="5">Binds 1 zinc ion per subunit.</text>
</comment>
<dbReference type="InterPro" id="IPR016161">
    <property type="entry name" value="Ald_DH/histidinol_DH"/>
</dbReference>
<dbReference type="CDD" id="cd06572">
    <property type="entry name" value="Histidinol_dh"/>
    <property type="match status" value="1"/>
</dbReference>
<feature type="binding site" evidence="5">
    <location>
        <position position="259"/>
    </location>
    <ligand>
        <name>substrate</name>
    </ligand>
</feature>
<evidence type="ECO:0000256" key="6">
    <source>
        <dbReference type="PIRNR" id="PIRNR000099"/>
    </source>
</evidence>
<dbReference type="PROSITE" id="PS00611">
    <property type="entry name" value="HISOL_DEHYDROGENASE"/>
    <property type="match status" value="1"/>
</dbReference>
<reference evidence="8 9" key="1">
    <citation type="submission" date="2022-07" db="EMBL/GenBank/DDBJ databases">
        <title>Photobacterium pectinilyticum sp. nov., a marine bacterium isolated from surface seawater of Qingdao offshore.</title>
        <authorList>
            <person name="Wang X."/>
        </authorList>
    </citation>
    <scope>NUCLEOTIDE SEQUENCE [LARGE SCALE GENOMIC DNA]</scope>
    <source>
        <strain evidence="8 9">ZSDE20</strain>
    </source>
</reference>
<feature type="binding site" evidence="5">
    <location>
        <position position="208"/>
    </location>
    <ligand>
        <name>NAD(+)</name>
        <dbReference type="ChEBI" id="CHEBI:57540"/>
    </ligand>
</feature>
<dbReference type="PIRSF" id="PIRSF000099">
    <property type="entry name" value="Histidinol_dh"/>
    <property type="match status" value="1"/>
</dbReference>
<comment type="caution">
    <text evidence="8">The sequence shown here is derived from an EMBL/GenBank/DDBJ whole genome shotgun (WGS) entry which is preliminary data.</text>
</comment>
<dbReference type="InterPro" id="IPR001692">
    <property type="entry name" value="Histidinol_DH_CS"/>
</dbReference>
<protein>
    <recommendedName>
        <fullName evidence="5">Histidinol dehydrogenase</fullName>
        <shortName evidence="5">HDH</shortName>
        <ecNumber evidence="5">1.1.1.23</ecNumber>
    </recommendedName>
</protein>
<evidence type="ECO:0000256" key="4">
    <source>
        <dbReference type="ARBA" id="ARBA00023002"/>
    </source>
</evidence>
<feature type="binding site" evidence="5">
    <location>
        <position position="357"/>
    </location>
    <ligand>
        <name>substrate</name>
    </ligand>
</feature>
<dbReference type="HAMAP" id="MF_01024">
    <property type="entry name" value="HisD"/>
    <property type="match status" value="1"/>
</dbReference>
<evidence type="ECO:0000256" key="7">
    <source>
        <dbReference type="RuleBase" id="RU004175"/>
    </source>
</evidence>
<keyword evidence="9" id="KW-1185">Reference proteome</keyword>
<evidence type="ECO:0000256" key="5">
    <source>
        <dbReference type="HAMAP-Rule" id="MF_01024"/>
    </source>
</evidence>
<keyword evidence="5" id="KW-0520">NAD</keyword>
<dbReference type="SUPFAM" id="SSF53720">
    <property type="entry name" value="ALDH-like"/>
    <property type="match status" value="1"/>
</dbReference>
<evidence type="ECO:0000256" key="2">
    <source>
        <dbReference type="ARBA" id="ARBA00022723"/>
    </source>
</evidence>
<feature type="binding site" evidence="5">
    <location>
        <position position="234"/>
    </location>
    <ligand>
        <name>substrate</name>
    </ligand>
</feature>
<keyword evidence="3 5" id="KW-0862">Zinc</keyword>
<keyword evidence="5" id="KW-0368">Histidine biosynthesis</keyword>
<proteinExistence type="inferred from homology"/>
<comment type="similarity">
    <text evidence="1 5 6 7">Belongs to the histidinol dehydrogenase family.</text>
</comment>
<comment type="function">
    <text evidence="5">Catalyzes the sequential NAD-dependent oxidations of L-histidinol to L-histidinaldehyde and then to L-histidine.</text>
</comment>
<comment type="catalytic activity">
    <reaction evidence="5">
        <text>L-histidinol + 2 NAD(+) + H2O = L-histidine + 2 NADH + 3 H(+)</text>
        <dbReference type="Rhea" id="RHEA:20641"/>
        <dbReference type="ChEBI" id="CHEBI:15377"/>
        <dbReference type="ChEBI" id="CHEBI:15378"/>
        <dbReference type="ChEBI" id="CHEBI:57540"/>
        <dbReference type="ChEBI" id="CHEBI:57595"/>
        <dbReference type="ChEBI" id="CHEBI:57699"/>
        <dbReference type="ChEBI" id="CHEBI:57945"/>
        <dbReference type="EC" id="1.1.1.23"/>
    </reaction>
</comment>